<reference evidence="6 7" key="1">
    <citation type="journal article" date="2017" name="Genome Announc.">
        <title>Draft Genome Sequence of a Sporulating and Motile Strain of Lachnotalea glycerini Isolated from Water in Quebec City, Canada.</title>
        <authorList>
            <person name="Maheux A.F."/>
            <person name="Boudreau D.K."/>
            <person name="Berube E."/>
            <person name="Boissinot M."/>
            <person name="Raymond F."/>
            <person name="Brodeur S."/>
            <person name="Corbeil J."/>
            <person name="Isabel S."/>
            <person name="Omar R.F."/>
            <person name="Bergeron M.G."/>
        </authorList>
    </citation>
    <scope>NUCLEOTIDE SEQUENCE [LARGE SCALE GENOMIC DNA]</scope>
    <source>
        <strain evidence="6 7">CCRI-19302</strain>
    </source>
</reference>
<proteinExistence type="predicted"/>
<keyword evidence="3" id="KW-0804">Transcription</keyword>
<dbReference type="AlphaFoldDB" id="A0A255ICP8"/>
<dbReference type="RefSeq" id="WP_094377947.1">
    <property type="nucleotide sequence ID" value="NZ_NOKA02000030.1"/>
</dbReference>
<dbReference type="Proteomes" id="UP000216411">
    <property type="component" value="Unassembled WGS sequence"/>
</dbReference>
<organism evidence="6 7">
    <name type="scientific">Lachnotalea glycerini</name>
    <dbReference type="NCBI Taxonomy" id="1763509"/>
    <lineage>
        <taxon>Bacteria</taxon>
        <taxon>Bacillati</taxon>
        <taxon>Bacillota</taxon>
        <taxon>Clostridia</taxon>
        <taxon>Lachnospirales</taxon>
        <taxon>Lachnospiraceae</taxon>
        <taxon>Lachnotalea</taxon>
    </lineage>
</organism>
<sequence length="261" mass="30231">MELHVIGYNHSHDENFVIDRPGGTDSWLFLLIKTPAVFIHNGIEIVTRENSFILYKEGAPQYYRACGELYVDDWFHFSVDNADKDFISRLNIPCNTVTWLGDISELSRIIHNIAYEFHSINPYNQEVIEHYLNIFFIKLSRKLHIGLQCPLEKASVKYENIIHVRIRIYSMPQSIPSVKEMAKELSMCESSFQHTYKKIFGVNVMTDIINSRLQRARDLLATTDFTLDSIAAQSGYNSAFHLMRQFKGKLGVTPSEYRKAL</sequence>
<reference evidence="6" key="3">
    <citation type="submission" date="2018-07" db="EMBL/GenBank/DDBJ databases">
        <authorList>
            <person name="Quirk P.G."/>
            <person name="Krulwich T.A."/>
        </authorList>
    </citation>
    <scope>NUCLEOTIDE SEQUENCE</scope>
    <source>
        <strain evidence="6">CCRI-19302</strain>
    </source>
</reference>
<dbReference type="Pfam" id="PF12833">
    <property type="entry name" value="HTH_18"/>
    <property type="match status" value="1"/>
</dbReference>
<dbReference type="SUPFAM" id="SSF46689">
    <property type="entry name" value="Homeodomain-like"/>
    <property type="match status" value="1"/>
</dbReference>
<dbReference type="Gene3D" id="1.10.10.60">
    <property type="entry name" value="Homeodomain-like"/>
    <property type="match status" value="2"/>
</dbReference>
<dbReference type="PANTHER" id="PTHR43280:SF2">
    <property type="entry name" value="HTH-TYPE TRANSCRIPTIONAL REGULATOR EXSA"/>
    <property type="match status" value="1"/>
</dbReference>
<evidence type="ECO:0000256" key="1">
    <source>
        <dbReference type="ARBA" id="ARBA00023015"/>
    </source>
</evidence>
<evidence type="ECO:0000313" key="5">
    <source>
        <dbReference type="EMBL" id="PXV85714.1"/>
    </source>
</evidence>
<dbReference type="GO" id="GO:0043565">
    <property type="term" value="F:sequence-specific DNA binding"/>
    <property type="evidence" value="ECO:0007669"/>
    <property type="project" value="InterPro"/>
</dbReference>
<accession>A0A255ICP8</accession>
<evidence type="ECO:0000313" key="7">
    <source>
        <dbReference type="Proteomes" id="UP000216411"/>
    </source>
</evidence>
<evidence type="ECO:0000313" key="8">
    <source>
        <dbReference type="Proteomes" id="UP000247523"/>
    </source>
</evidence>
<dbReference type="PANTHER" id="PTHR43280">
    <property type="entry name" value="ARAC-FAMILY TRANSCRIPTIONAL REGULATOR"/>
    <property type="match status" value="1"/>
</dbReference>
<reference evidence="5 8" key="2">
    <citation type="submission" date="2018-05" db="EMBL/GenBank/DDBJ databases">
        <title>Genomic Encyclopedia of Type Strains, Phase IV (KMG-IV): sequencing the most valuable type-strain genomes for metagenomic binning, comparative biology and taxonomic classification.</title>
        <authorList>
            <person name="Goeker M."/>
        </authorList>
    </citation>
    <scope>NUCLEOTIDE SEQUENCE [LARGE SCALE GENOMIC DNA]</scope>
    <source>
        <strain evidence="5 8">DSM 28816</strain>
    </source>
</reference>
<dbReference type="GO" id="GO:0003700">
    <property type="term" value="F:DNA-binding transcription factor activity"/>
    <property type="evidence" value="ECO:0007669"/>
    <property type="project" value="InterPro"/>
</dbReference>
<evidence type="ECO:0000313" key="6">
    <source>
        <dbReference type="EMBL" id="RDY30701.1"/>
    </source>
</evidence>
<comment type="caution">
    <text evidence="6">The sequence shown here is derived from an EMBL/GenBank/DDBJ whole genome shotgun (WGS) entry which is preliminary data.</text>
</comment>
<gene>
    <name evidence="5" type="ORF">C8E03_11568</name>
    <name evidence="6" type="ORF">CG710_013335</name>
</gene>
<dbReference type="InterPro" id="IPR037923">
    <property type="entry name" value="HTH-like"/>
</dbReference>
<dbReference type="EMBL" id="QICS01000015">
    <property type="protein sequence ID" value="PXV85714.1"/>
    <property type="molecule type" value="Genomic_DNA"/>
</dbReference>
<dbReference type="OrthoDB" id="1975037at2"/>
<name>A0A255ICP8_9FIRM</name>
<keyword evidence="7" id="KW-1185">Reference proteome</keyword>
<dbReference type="InterPro" id="IPR009057">
    <property type="entry name" value="Homeodomain-like_sf"/>
</dbReference>
<dbReference type="PROSITE" id="PS01124">
    <property type="entry name" value="HTH_ARAC_FAMILY_2"/>
    <property type="match status" value="1"/>
</dbReference>
<dbReference type="SMART" id="SM00342">
    <property type="entry name" value="HTH_ARAC"/>
    <property type="match status" value="1"/>
</dbReference>
<protein>
    <submittedName>
        <fullName evidence="5 6">AraC family transcriptional regulator</fullName>
    </submittedName>
</protein>
<evidence type="ECO:0000256" key="3">
    <source>
        <dbReference type="ARBA" id="ARBA00023163"/>
    </source>
</evidence>
<keyword evidence="1" id="KW-0805">Transcription regulation</keyword>
<dbReference type="InterPro" id="IPR018060">
    <property type="entry name" value="HTH_AraC"/>
</dbReference>
<feature type="domain" description="HTH araC/xylS-type" evidence="4">
    <location>
        <begin position="177"/>
        <end position="260"/>
    </location>
</feature>
<keyword evidence="2" id="KW-0238">DNA-binding</keyword>
<evidence type="ECO:0000259" key="4">
    <source>
        <dbReference type="PROSITE" id="PS01124"/>
    </source>
</evidence>
<dbReference type="Proteomes" id="UP000247523">
    <property type="component" value="Unassembled WGS sequence"/>
</dbReference>
<dbReference type="SUPFAM" id="SSF51215">
    <property type="entry name" value="Regulatory protein AraC"/>
    <property type="match status" value="1"/>
</dbReference>
<dbReference type="EMBL" id="NOKA02000030">
    <property type="protein sequence ID" value="RDY30701.1"/>
    <property type="molecule type" value="Genomic_DNA"/>
</dbReference>
<evidence type="ECO:0000256" key="2">
    <source>
        <dbReference type="ARBA" id="ARBA00023125"/>
    </source>
</evidence>